<dbReference type="EMBL" id="LWQU01000138">
    <property type="protein sequence ID" value="OAN50554.1"/>
    <property type="molecule type" value="Genomic_DNA"/>
</dbReference>
<dbReference type="InterPro" id="IPR022641">
    <property type="entry name" value="CheR_N"/>
</dbReference>
<keyword evidence="6" id="KW-0145">Chemotaxis</keyword>
<comment type="caution">
    <text evidence="9">The sequence shown here is derived from an EMBL/GenBank/DDBJ whole genome shotgun (WGS) entry which is preliminary data.</text>
</comment>
<dbReference type="GO" id="GO:0008984">
    <property type="term" value="F:protein-glutamate methylesterase activity"/>
    <property type="evidence" value="ECO:0007669"/>
    <property type="project" value="InterPro"/>
</dbReference>
<dbReference type="GO" id="GO:0005737">
    <property type="term" value="C:cytoplasm"/>
    <property type="evidence" value="ECO:0007669"/>
    <property type="project" value="InterPro"/>
</dbReference>
<dbReference type="InterPro" id="IPR029063">
    <property type="entry name" value="SAM-dependent_MTases_sf"/>
</dbReference>
<feature type="domain" description="CheR-type methyltransferase" evidence="8">
    <location>
        <begin position="237"/>
        <end position="498"/>
    </location>
</feature>
<dbReference type="PROSITE" id="PS50122">
    <property type="entry name" value="CHEB"/>
    <property type="match status" value="1"/>
</dbReference>
<dbReference type="CDD" id="cd16434">
    <property type="entry name" value="CheB-CheR_fusion"/>
    <property type="match status" value="1"/>
</dbReference>
<dbReference type="SUPFAM" id="SSF47757">
    <property type="entry name" value="Chemotaxis receptor methyltransferase CheR, N-terminal domain"/>
    <property type="match status" value="1"/>
</dbReference>
<dbReference type="RefSeq" id="WP_068500302.1">
    <property type="nucleotide sequence ID" value="NZ_LWQU01000138.1"/>
</dbReference>
<dbReference type="PANTHER" id="PTHR24422:SF10">
    <property type="entry name" value="CHEMOTAXIS PROTEIN METHYLTRANSFERASE 2"/>
    <property type="match status" value="1"/>
</dbReference>
<dbReference type="PROSITE" id="PS50123">
    <property type="entry name" value="CHER"/>
    <property type="match status" value="1"/>
</dbReference>
<proteinExistence type="predicted"/>
<dbReference type="SUPFAM" id="SSF53335">
    <property type="entry name" value="S-adenosyl-L-methionine-dependent methyltransferases"/>
    <property type="match status" value="1"/>
</dbReference>
<evidence type="ECO:0000259" key="7">
    <source>
        <dbReference type="PROSITE" id="PS50122"/>
    </source>
</evidence>
<dbReference type="InterPro" id="IPR022642">
    <property type="entry name" value="CheR_C"/>
</dbReference>
<evidence type="ECO:0000256" key="1">
    <source>
        <dbReference type="ARBA" id="ARBA00001541"/>
    </source>
</evidence>
<dbReference type="PANTHER" id="PTHR24422">
    <property type="entry name" value="CHEMOTAXIS PROTEIN METHYLTRANSFERASE"/>
    <property type="match status" value="1"/>
</dbReference>
<dbReference type="Pfam" id="PF01739">
    <property type="entry name" value="CheR"/>
    <property type="match status" value="1"/>
</dbReference>
<evidence type="ECO:0000313" key="10">
    <source>
        <dbReference type="Proteomes" id="UP000078543"/>
    </source>
</evidence>
<sequence length="499" mass="53561">MSLAVAAVPTPTSPSHVAGIGASAGGLEAMLAMFARMRPTGRLAFVVAQHMADNGHSDLVVRLIQRESVLPVVLGEHGSRLAADRVVVIPAGKDGHVKGDILRLCDPAPEHLSTPSVNALLTSIADSWGAASIGIVLSGTGSDGVAGCRAIRNAGGLTLAQTPAEAKFDGMPEAAIRAKMIDEVLPVETIGDALALRFPAAGAAILTAPSPSPSPSGLAVGEATMADPVVSAAQHHELQVLIAKVHEATGIDFSSYKEETLLRRLDKRKSTLGITTPDAYQALIRKDPGELDTLQHLFLVSVSSFFRDCQSFHVLERALAGALADKPDGEPFRMWVPGCASGEEPYTLAIILAELMRVTGDRRPIAITATDLNPDALATAREGLYRKTAFKEVEDSLRDRYFHPRGQHYEIDPAIKACVTFERRDVLAGPPPSGLDLVSCRNLLIYMKSHLQDDLVKLFHQSLRPQGLLFIGQSESLSFVGNSLFAPIDHFHRLFRRRR</sequence>
<evidence type="ECO:0000256" key="6">
    <source>
        <dbReference type="PROSITE-ProRule" id="PRU00050"/>
    </source>
</evidence>
<feature type="domain" description="CheB-type methylesterase" evidence="7">
    <location>
        <begin position="11"/>
        <end position="201"/>
    </location>
</feature>
<keyword evidence="4" id="KW-0808">Transferase</keyword>
<evidence type="ECO:0000259" key="8">
    <source>
        <dbReference type="PROSITE" id="PS50123"/>
    </source>
</evidence>
<keyword evidence="6" id="KW-0378">Hydrolase</keyword>
<dbReference type="InterPro" id="IPR035909">
    <property type="entry name" value="CheB_C"/>
</dbReference>
<organism evidence="9 10">
    <name type="scientific">Magnetospirillum moscoviense</name>
    <dbReference type="NCBI Taxonomy" id="1437059"/>
    <lineage>
        <taxon>Bacteria</taxon>
        <taxon>Pseudomonadati</taxon>
        <taxon>Pseudomonadota</taxon>
        <taxon>Alphaproteobacteria</taxon>
        <taxon>Rhodospirillales</taxon>
        <taxon>Rhodospirillaceae</taxon>
        <taxon>Magnetospirillum</taxon>
    </lineage>
</organism>
<keyword evidence="5" id="KW-0949">S-adenosyl-L-methionine</keyword>
<dbReference type="Gene3D" id="1.10.155.10">
    <property type="entry name" value="Chemotaxis receptor methyltransferase CheR, N-terminal domain"/>
    <property type="match status" value="1"/>
</dbReference>
<dbReference type="GO" id="GO:0032259">
    <property type="term" value="P:methylation"/>
    <property type="evidence" value="ECO:0007669"/>
    <property type="project" value="UniProtKB-KW"/>
</dbReference>
<dbReference type="InterPro" id="IPR050903">
    <property type="entry name" value="Bact_Chemotaxis_MeTrfase"/>
</dbReference>
<name>A0A178MRI1_9PROT</name>
<dbReference type="AlphaFoldDB" id="A0A178MRI1"/>
<dbReference type="SUPFAM" id="SSF52738">
    <property type="entry name" value="Methylesterase CheB, C-terminal domain"/>
    <property type="match status" value="1"/>
</dbReference>
<evidence type="ECO:0000256" key="3">
    <source>
        <dbReference type="ARBA" id="ARBA00022603"/>
    </source>
</evidence>
<evidence type="ECO:0000256" key="5">
    <source>
        <dbReference type="ARBA" id="ARBA00022691"/>
    </source>
</evidence>
<evidence type="ECO:0000256" key="4">
    <source>
        <dbReference type="ARBA" id="ARBA00022679"/>
    </source>
</evidence>
<dbReference type="GO" id="GO:0008983">
    <property type="term" value="F:protein-glutamate O-methyltransferase activity"/>
    <property type="evidence" value="ECO:0007669"/>
    <property type="project" value="UniProtKB-EC"/>
</dbReference>
<dbReference type="Gene3D" id="3.40.50.180">
    <property type="entry name" value="Methylesterase CheB, C-terminal domain"/>
    <property type="match status" value="1"/>
</dbReference>
<dbReference type="InterPro" id="IPR000780">
    <property type="entry name" value="CheR_MeTrfase"/>
</dbReference>
<dbReference type="EC" id="2.1.1.80" evidence="2"/>
<protein>
    <recommendedName>
        <fullName evidence="2">protein-glutamate O-methyltransferase</fullName>
        <ecNumber evidence="2">2.1.1.80</ecNumber>
    </recommendedName>
</protein>
<gene>
    <name evidence="9" type="ORF">A6A05_12335</name>
</gene>
<dbReference type="Pfam" id="PF01339">
    <property type="entry name" value="CheB_methylest"/>
    <property type="match status" value="1"/>
</dbReference>
<keyword evidence="10" id="KW-1185">Reference proteome</keyword>
<feature type="active site" evidence="6">
    <location>
        <position position="143"/>
    </location>
</feature>
<dbReference type="GO" id="GO:0006935">
    <property type="term" value="P:chemotaxis"/>
    <property type="evidence" value="ECO:0007669"/>
    <property type="project" value="UniProtKB-UniRule"/>
</dbReference>
<reference evidence="9 10" key="1">
    <citation type="submission" date="2016-04" db="EMBL/GenBank/DDBJ databases">
        <title>Draft genome sequence of freshwater magnetotactic bacteria Magnetospirillum marisnigri SP-1 and Magnetospirillum moscoviense BB-1.</title>
        <authorList>
            <person name="Koziaeva V."/>
            <person name="Dziuba M.V."/>
            <person name="Ivanov T.M."/>
            <person name="Kuznetsov B."/>
            <person name="Grouzdev D.S."/>
        </authorList>
    </citation>
    <scope>NUCLEOTIDE SEQUENCE [LARGE SCALE GENOMIC DNA]</scope>
    <source>
        <strain evidence="9 10">BB-1</strain>
    </source>
</reference>
<feature type="active site" evidence="6">
    <location>
        <position position="50"/>
    </location>
</feature>
<dbReference type="Gene3D" id="3.40.50.150">
    <property type="entry name" value="Vaccinia Virus protein VP39"/>
    <property type="match status" value="1"/>
</dbReference>
<keyword evidence="3" id="KW-0489">Methyltransferase</keyword>
<comment type="catalytic activity">
    <reaction evidence="1">
        <text>L-glutamyl-[protein] + S-adenosyl-L-methionine = [protein]-L-glutamate 5-O-methyl ester + S-adenosyl-L-homocysteine</text>
        <dbReference type="Rhea" id="RHEA:24452"/>
        <dbReference type="Rhea" id="RHEA-COMP:10208"/>
        <dbReference type="Rhea" id="RHEA-COMP:10311"/>
        <dbReference type="ChEBI" id="CHEBI:29973"/>
        <dbReference type="ChEBI" id="CHEBI:57856"/>
        <dbReference type="ChEBI" id="CHEBI:59789"/>
        <dbReference type="ChEBI" id="CHEBI:82795"/>
        <dbReference type="EC" id="2.1.1.80"/>
    </reaction>
</comment>
<evidence type="ECO:0000256" key="2">
    <source>
        <dbReference type="ARBA" id="ARBA00012534"/>
    </source>
</evidence>
<accession>A0A178MRI1</accession>
<dbReference type="STRING" id="1437059.A6A05_12335"/>
<dbReference type="Pfam" id="PF03705">
    <property type="entry name" value="CheR_N"/>
    <property type="match status" value="1"/>
</dbReference>
<dbReference type="PRINTS" id="PR00996">
    <property type="entry name" value="CHERMTFRASE"/>
</dbReference>
<evidence type="ECO:0000313" key="9">
    <source>
        <dbReference type="EMBL" id="OAN50554.1"/>
    </source>
</evidence>
<feature type="active site" evidence="6">
    <location>
        <position position="23"/>
    </location>
</feature>
<dbReference type="SMART" id="SM00138">
    <property type="entry name" value="MeTrc"/>
    <property type="match status" value="1"/>
</dbReference>
<dbReference type="Proteomes" id="UP000078543">
    <property type="component" value="Unassembled WGS sequence"/>
</dbReference>
<dbReference type="InterPro" id="IPR000673">
    <property type="entry name" value="Sig_transdc_resp-reg_Me-estase"/>
</dbReference>
<dbReference type="GO" id="GO:0000156">
    <property type="term" value="F:phosphorelay response regulator activity"/>
    <property type="evidence" value="ECO:0007669"/>
    <property type="project" value="InterPro"/>
</dbReference>
<dbReference type="OrthoDB" id="9816309at2"/>
<dbReference type="InterPro" id="IPR036804">
    <property type="entry name" value="CheR_N_sf"/>
</dbReference>